<dbReference type="RefSeq" id="WP_185238906.1">
    <property type="nucleotide sequence ID" value="NZ_JACEGC010000016.1"/>
</dbReference>
<gene>
    <name evidence="2" type="ORF">H0901_05520</name>
</gene>
<evidence type="ECO:0000313" key="3">
    <source>
        <dbReference type="Proteomes" id="UP000525432"/>
    </source>
</evidence>
<proteinExistence type="predicted"/>
<dbReference type="Proteomes" id="UP000525432">
    <property type="component" value="Unassembled WGS sequence"/>
</dbReference>
<comment type="caution">
    <text evidence="2">The sequence shown here is derived from an EMBL/GenBank/DDBJ whole genome shotgun (WGS) entry which is preliminary data.</text>
</comment>
<keyword evidence="1" id="KW-0732">Signal</keyword>
<name>A0A841V0Y5_MICAE</name>
<feature type="chain" id="PRO_5032712183" evidence="1">
    <location>
        <begin position="30"/>
        <end position="171"/>
    </location>
</feature>
<feature type="signal peptide" evidence="1">
    <location>
        <begin position="1"/>
        <end position="29"/>
    </location>
</feature>
<dbReference type="EMBL" id="JACEGC010000016">
    <property type="protein sequence ID" value="MBC1194759.1"/>
    <property type="molecule type" value="Genomic_DNA"/>
</dbReference>
<dbReference type="InterPro" id="IPR025478">
    <property type="entry name" value="COP23"/>
</dbReference>
<protein>
    <submittedName>
        <fullName evidence="2">Uncharacterized protein</fullName>
    </submittedName>
</protein>
<evidence type="ECO:0000313" key="2">
    <source>
        <dbReference type="EMBL" id="MBC1194759.1"/>
    </source>
</evidence>
<dbReference type="Pfam" id="PF14218">
    <property type="entry name" value="COP23"/>
    <property type="match status" value="1"/>
</dbReference>
<organism evidence="2 3">
    <name type="scientific">Microcystis aeruginosa BLCC-F158</name>
    <dbReference type="NCBI Taxonomy" id="2755316"/>
    <lineage>
        <taxon>Bacteria</taxon>
        <taxon>Bacillati</taxon>
        <taxon>Cyanobacteriota</taxon>
        <taxon>Cyanophyceae</taxon>
        <taxon>Oscillatoriophycideae</taxon>
        <taxon>Chroococcales</taxon>
        <taxon>Microcystaceae</taxon>
        <taxon>Microcystis</taxon>
    </lineage>
</organism>
<reference evidence="2 3" key="1">
    <citation type="submission" date="2020-07" db="EMBL/GenBank/DDBJ databases">
        <title>Genomes of two Microcystis aeruginosa (Cyanobacteria) strains from Florida (USA) with disparate toxicogenic potential.</title>
        <authorList>
            <person name="Lefler F.W."/>
            <person name="Barbosa M."/>
            <person name="Berthold D.E."/>
            <person name="Laughinghouse H.D. IV."/>
        </authorList>
    </citation>
    <scope>NUCLEOTIDE SEQUENCE [LARGE SCALE GENOMIC DNA]</scope>
    <source>
        <strain evidence="2 3">BLCCF158</strain>
    </source>
</reference>
<evidence type="ECO:0000256" key="1">
    <source>
        <dbReference type="SAM" id="SignalP"/>
    </source>
</evidence>
<dbReference type="AlphaFoldDB" id="A0A841V0Y5"/>
<accession>A0A841V0Y5</accession>
<sequence length="171" mass="18615">MKLNLFASLMAASTLAVGALAIGSHPSSAQMDTYFCGKSKDGVPTTYALTATGKKIAVIRWVKNWGGKYTPEVRCQEVSAKFQSASEQGLLKYLTYGIKSGQKVICVAGEYGGPCLQVLFTLRSNDDPDRVLQDMMSVGFRAQGPVVQSEDGSPQYYYDFEQFLEKAPTAE</sequence>